<organism evidence="3 4">
    <name type="scientific">Pseudonocardia humida</name>
    <dbReference type="NCBI Taxonomy" id="2800819"/>
    <lineage>
        <taxon>Bacteria</taxon>
        <taxon>Bacillati</taxon>
        <taxon>Actinomycetota</taxon>
        <taxon>Actinomycetes</taxon>
        <taxon>Pseudonocardiales</taxon>
        <taxon>Pseudonocardiaceae</taxon>
        <taxon>Pseudonocardia</taxon>
    </lineage>
</organism>
<proteinExistence type="predicted"/>
<evidence type="ECO:0000313" key="4">
    <source>
        <dbReference type="Proteomes" id="UP001165283"/>
    </source>
</evidence>
<name>A0ABT1A6A8_9PSEU</name>
<reference evidence="3" key="1">
    <citation type="submission" date="2021-04" db="EMBL/GenBank/DDBJ databases">
        <title>Pseudonocardia sp. nov., isolated from sandy soil of mangrove forest.</title>
        <authorList>
            <person name="Zan Z."/>
            <person name="Huang R."/>
            <person name="Liu W."/>
        </authorList>
    </citation>
    <scope>NUCLEOTIDE SEQUENCE</scope>
    <source>
        <strain evidence="3">S2-4</strain>
    </source>
</reference>
<evidence type="ECO:0000313" key="3">
    <source>
        <dbReference type="EMBL" id="MCO1658562.1"/>
    </source>
</evidence>
<sequence length="107" mass="10966">MSLPPEPPTPFEDQPTERHLFAKAPAGSTAAPTADPTPDDRTDDPDDLLEPDWDQPRRYSRLTVALAIGILVVLAFAAGAFVAGALAGPAGTACYPPSGSPPATTGA</sequence>
<dbReference type="EMBL" id="JAGSOV010000055">
    <property type="protein sequence ID" value="MCO1658562.1"/>
    <property type="molecule type" value="Genomic_DNA"/>
</dbReference>
<feature type="region of interest" description="Disordered" evidence="1">
    <location>
        <begin position="1"/>
        <end position="56"/>
    </location>
</feature>
<keyword evidence="4" id="KW-1185">Reference proteome</keyword>
<keyword evidence="2" id="KW-1133">Transmembrane helix</keyword>
<feature type="compositionally biased region" description="Acidic residues" evidence="1">
    <location>
        <begin position="41"/>
        <end position="53"/>
    </location>
</feature>
<keyword evidence="2" id="KW-0472">Membrane</keyword>
<evidence type="ECO:0000256" key="2">
    <source>
        <dbReference type="SAM" id="Phobius"/>
    </source>
</evidence>
<dbReference type="Proteomes" id="UP001165283">
    <property type="component" value="Unassembled WGS sequence"/>
</dbReference>
<protein>
    <submittedName>
        <fullName evidence="3">Uncharacterized protein</fullName>
    </submittedName>
</protein>
<feature type="transmembrane region" description="Helical" evidence="2">
    <location>
        <begin position="64"/>
        <end position="87"/>
    </location>
</feature>
<evidence type="ECO:0000256" key="1">
    <source>
        <dbReference type="SAM" id="MobiDB-lite"/>
    </source>
</evidence>
<keyword evidence="2" id="KW-0812">Transmembrane</keyword>
<feature type="compositionally biased region" description="Pro residues" evidence="1">
    <location>
        <begin position="1"/>
        <end position="10"/>
    </location>
</feature>
<dbReference type="RefSeq" id="WP_252442640.1">
    <property type="nucleotide sequence ID" value="NZ_JAGSOV010000055.1"/>
</dbReference>
<accession>A0ABT1A6A8</accession>
<gene>
    <name evidence="3" type="ORF">KDL28_26200</name>
</gene>
<comment type="caution">
    <text evidence="3">The sequence shown here is derived from an EMBL/GenBank/DDBJ whole genome shotgun (WGS) entry which is preliminary data.</text>
</comment>
<feature type="compositionally biased region" description="Low complexity" evidence="1">
    <location>
        <begin position="22"/>
        <end position="36"/>
    </location>
</feature>